<proteinExistence type="predicted"/>
<organism evidence="7 8">
    <name type="scientific">Exophiala aquamarina CBS 119918</name>
    <dbReference type="NCBI Taxonomy" id="1182545"/>
    <lineage>
        <taxon>Eukaryota</taxon>
        <taxon>Fungi</taxon>
        <taxon>Dikarya</taxon>
        <taxon>Ascomycota</taxon>
        <taxon>Pezizomycotina</taxon>
        <taxon>Eurotiomycetes</taxon>
        <taxon>Chaetothyriomycetidae</taxon>
        <taxon>Chaetothyriales</taxon>
        <taxon>Herpotrichiellaceae</taxon>
        <taxon>Exophiala</taxon>
    </lineage>
</organism>
<evidence type="ECO:0000313" key="7">
    <source>
        <dbReference type="EMBL" id="KEF54611.1"/>
    </source>
</evidence>
<dbReference type="Proteomes" id="UP000027920">
    <property type="component" value="Unassembled WGS sequence"/>
</dbReference>
<keyword evidence="8" id="KW-1185">Reference proteome</keyword>
<dbReference type="GeneID" id="25283963"/>
<feature type="transmembrane region" description="Helical" evidence="5">
    <location>
        <begin position="292"/>
        <end position="313"/>
    </location>
</feature>
<gene>
    <name evidence="7" type="ORF">A1O9_09053</name>
</gene>
<dbReference type="GO" id="GO:0022857">
    <property type="term" value="F:transmembrane transporter activity"/>
    <property type="evidence" value="ECO:0007669"/>
    <property type="project" value="InterPro"/>
</dbReference>
<dbReference type="InterPro" id="IPR020846">
    <property type="entry name" value="MFS_dom"/>
</dbReference>
<dbReference type="InterPro" id="IPR011701">
    <property type="entry name" value="MFS"/>
</dbReference>
<accession>A0A072P429</accession>
<dbReference type="HOGENOM" id="CLU_008455_13_6_1"/>
<dbReference type="GO" id="GO:0005886">
    <property type="term" value="C:plasma membrane"/>
    <property type="evidence" value="ECO:0007669"/>
    <property type="project" value="TreeGrafter"/>
</dbReference>
<dbReference type="Pfam" id="PF07690">
    <property type="entry name" value="MFS_1"/>
    <property type="match status" value="1"/>
</dbReference>
<feature type="transmembrane region" description="Helical" evidence="5">
    <location>
        <begin position="359"/>
        <end position="379"/>
    </location>
</feature>
<comment type="subcellular location">
    <subcellularLocation>
        <location evidence="1">Membrane</location>
        <topology evidence="1">Multi-pass membrane protein</topology>
    </subcellularLocation>
</comment>
<evidence type="ECO:0000256" key="3">
    <source>
        <dbReference type="ARBA" id="ARBA00022989"/>
    </source>
</evidence>
<feature type="transmembrane region" description="Helical" evidence="5">
    <location>
        <begin position="391"/>
        <end position="410"/>
    </location>
</feature>
<dbReference type="VEuPathDB" id="FungiDB:A1O9_09053"/>
<evidence type="ECO:0000259" key="6">
    <source>
        <dbReference type="PROSITE" id="PS50850"/>
    </source>
</evidence>
<keyword evidence="4 5" id="KW-0472">Membrane</keyword>
<dbReference type="OrthoDB" id="5215911at2759"/>
<dbReference type="PANTHER" id="PTHR23502:SF34">
    <property type="entry name" value="PROTEIN HOL1"/>
    <property type="match status" value="1"/>
</dbReference>
<evidence type="ECO:0000313" key="8">
    <source>
        <dbReference type="Proteomes" id="UP000027920"/>
    </source>
</evidence>
<dbReference type="PROSITE" id="PS50850">
    <property type="entry name" value="MFS"/>
    <property type="match status" value="1"/>
</dbReference>
<keyword evidence="3 5" id="KW-1133">Transmembrane helix</keyword>
<protein>
    <recommendedName>
        <fullName evidence="6">Major facilitator superfamily (MFS) profile domain-containing protein</fullName>
    </recommendedName>
</protein>
<comment type="caution">
    <text evidence="7">The sequence shown here is derived from an EMBL/GenBank/DDBJ whole genome shotgun (WGS) entry which is preliminary data.</text>
</comment>
<feature type="transmembrane region" description="Helical" evidence="5">
    <location>
        <begin position="255"/>
        <end position="280"/>
    </location>
</feature>
<dbReference type="Gene3D" id="1.20.1250.20">
    <property type="entry name" value="MFS general substrate transporter like domains"/>
    <property type="match status" value="1"/>
</dbReference>
<evidence type="ECO:0000256" key="1">
    <source>
        <dbReference type="ARBA" id="ARBA00004141"/>
    </source>
</evidence>
<feature type="transmembrane region" description="Helical" evidence="5">
    <location>
        <begin position="325"/>
        <end position="347"/>
    </location>
</feature>
<sequence>MTDLNINLSQAGYLITLNILSLGVGNLFWVPLSLKIGKRPVLLWSTAIFLASSIWAAEAKDYASLLGARVVQGFGASSSEALGPAIVADLYFLHERGAMVGFYTFMIAVGSALGGVFGGYVANANSDWRWVFHMDTILVGAVFLFTALFQAETNFTRPQEYETGQGVEASEIQAIRANSRSSWLKSLAVTGWYDKTVSIWWLWWRPFLTLQYPSVIWGSLTYGVTLGWIVLQQTANASALPVLYGYNAVNIGNSYWTYVIGATLGCIAGGPISDYVVALVAKRRKGYFKPEFRLWALIPAYVLGPVGLLMWGFGLGRRLNPMVALVGSGISYGVLCAVPAIGMTYVVDSHRPVSGETMTVLTAFKNTFAFALSFAVTPWIEKDGYAKVGGWKTLIEGVIFATTIPMYIYGERIRRWSVKLTI</sequence>
<dbReference type="RefSeq" id="XP_013257201.1">
    <property type="nucleotide sequence ID" value="XM_013401747.1"/>
</dbReference>
<evidence type="ECO:0000256" key="5">
    <source>
        <dbReference type="SAM" id="Phobius"/>
    </source>
</evidence>
<feature type="transmembrane region" description="Helical" evidence="5">
    <location>
        <begin position="12"/>
        <end position="29"/>
    </location>
</feature>
<dbReference type="PRINTS" id="PR01036">
    <property type="entry name" value="TCRTETB"/>
</dbReference>
<feature type="transmembrane region" description="Helical" evidence="5">
    <location>
        <begin position="215"/>
        <end position="235"/>
    </location>
</feature>
<evidence type="ECO:0000256" key="2">
    <source>
        <dbReference type="ARBA" id="ARBA00022692"/>
    </source>
</evidence>
<feature type="transmembrane region" description="Helical" evidence="5">
    <location>
        <begin position="41"/>
        <end position="58"/>
    </location>
</feature>
<keyword evidence="2 5" id="KW-0812">Transmembrane</keyword>
<dbReference type="EMBL" id="AMGV01000009">
    <property type="protein sequence ID" value="KEF54611.1"/>
    <property type="molecule type" value="Genomic_DNA"/>
</dbReference>
<dbReference type="AlphaFoldDB" id="A0A072P429"/>
<name>A0A072P429_9EURO</name>
<feature type="transmembrane region" description="Helical" evidence="5">
    <location>
        <begin position="100"/>
        <end position="122"/>
    </location>
</feature>
<feature type="transmembrane region" description="Helical" evidence="5">
    <location>
        <begin position="128"/>
        <end position="149"/>
    </location>
</feature>
<dbReference type="PANTHER" id="PTHR23502">
    <property type="entry name" value="MAJOR FACILITATOR SUPERFAMILY"/>
    <property type="match status" value="1"/>
</dbReference>
<evidence type="ECO:0000256" key="4">
    <source>
        <dbReference type="ARBA" id="ARBA00023136"/>
    </source>
</evidence>
<dbReference type="InterPro" id="IPR036259">
    <property type="entry name" value="MFS_trans_sf"/>
</dbReference>
<reference evidence="7 8" key="1">
    <citation type="submission" date="2013-03" db="EMBL/GenBank/DDBJ databases">
        <title>The Genome Sequence of Exophiala aquamarina CBS 119918.</title>
        <authorList>
            <consortium name="The Broad Institute Genomics Platform"/>
            <person name="Cuomo C."/>
            <person name="de Hoog S."/>
            <person name="Gorbushina A."/>
            <person name="Walker B."/>
            <person name="Young S.K."/>
            <person name="Zeng Q."/>
            <person name="Gargeya S."/>
            <person name="Fitzgerald M."/>
            <person name="Haas B."/>
            <person name="Abouelleil A."/>
            <person name="Allen A.W."/>
            <person name="Alvarado L."/>
            <person name="Arachchi H.M."/>
            <person name="Berlin A.M."/>
            <person name="Chapman S.B."/>
            <person name="Gainer-Dewar J."/>
            <person name="Goldberg J."/>
            <person name="Griggs A."/>
            <person name="Gujja S."/>
            <person name="Hansen M."/>
            <person name="Howarth C."/>
            <person name="Imamovic A."/>
            <person name="Ireland A."/>
            <person name="Larimer J."/>
            <person name="McCowan C."/>
            <person name="Murphy C."/>
            <person name="Pearson M."/>
            <person name="Poon T.W."/>
            <person name="Priest M."/>
            <person name="Roberts A."/>
            <person name="Saif S."/>
            <person name="Shea T."/>
            <person name="Sisk P."/>
            <person name="Sykes S."/>
            <person name="Wortman J."/>
            <person name="Nusbaum C."/>
            <person name="Birren B."/>
        </authorList>
    </citation>
    <scope>NUCLEOTIDE SEQUENCE [LARGE SCALE GENOMIC DNA]</scope>
    <source>
        <strain evidence="7 8">CBS 119918</strain>
    </source>
</reference>
<feature type="domain" description="Major facilitator superfamily (MFS) profile" evidence="6">
    <location>
        <begin position="1"/>
        <end position="422"/>
    </location>
</feature>
<dbReference type="SUPFAM" id="SSF103473">
    <property type="entry name" value="MFS general substrate transporter"/>
    <property type="match status" value="1"/>
</dbReference>